<keyword evidence="3 5" id="KW-1133">Transmembrane helix</keyword>
<organism evidence="6 7">
    <name type="scientific">Coptotermes formosanus</name>
    <name type="common">Formosan subterranean termite</name>
    <dbReference type="NCBI Taxonomy" id="36987"/>
    <lineage>
        <taxon>Eukaryota</taxon>
        <taxon>Metazoa</taxon>
        <taxon>Ecdysozoa</taxon>
        <taxon>Arthropoda</taxon>
        <taxon>Hexapoda</taxon>
        <taxon>Insecta</taxon>
        <taxon>Pterygota</taxon>
        <taxon>Neoptera</taxon>
        <taxon>Polyneoptera</taxon>
        <taxon>Dictyoptera</taxon>
        <taxon>Blattodea</taxon>
        <taxon>Blattoidea</taxon>
        <taxon>Termitoidae</taxon>
        <taxon>Rhinotermitidae</taxon>
        <taxon>Coptotermes</taxon>
    </lineage>
</organism>
<evidence type="ECO:0000256" key="1">
    <source>
        <dbReference type="ARBA" id="ARBA00004141"/>
    </source>
</evidence>
<accession>A0A6L2PDV1</accession>
<evidence type="ECO:0000256" key="2">
    <source>
        <dbReference type="ARBA" id="ARBA00022692"/>
    </source>
</evidence>
<keyword evidence="2 5" id="KW-0812">Transmembrane</keyword>
<comment type="subcellular location">
    <subcellularLocation>
        <location evidence="1">Membrane</location>
        <topology evidence="1">Multi-pass membrane protein</topology>
    </subcellularLocation>
</comment>
<evidence type="ECO:0000313" key="6">
    <source>
        <dbReference type="EMBL" id="GFG28775.1"/>
    </source>
</evidence>
<dbReference type="GO" id="GO:0005768">
    <property type="term" value="C:endosome"/>
    <property type="evidence" value="ECO:0007669"/>
    <property type="project" value="TreeGrafter"/>
</dbReference>
<feature type="transmembrane region" description="Helical" evidence="5">
    <location>
        <begin position="48"/>
        <end position="69"/>
    </location>
</feature>
<comment type="caution">
    <text evidence="6">The sequence shown here is derived from an EMBL/GenBank/DDBJ whole genome shotgun (WGS) entry which is preliminary data.</text>
</comment>
<keyword evidence="7" id="KW-1185">Reference proteome</keyword>
<reference evidence="7" key="1">
    <citation type="submission" date="2020-01" db="EMBL/GenBank/DDBJ databases">
        <title>Draft genome sequence of the Termite Coptotermes fromosanus.</title>
        <authorList>
            <person name="Itakura S."/>
            <person name="Yosikawa Y."/>
            <person name="Umezawa K."/>
        </authorList>
    </citation>
    <scope>NUCLEOTIDE SEQUENCE [LARGE SCALE GENOMIC DNA]</scope>
</reference>
<dbReference type="EMBL" id="BLKM01000080">
    <property type="protein sequence ID" value="GFG28775.1"/>
    <property type="molecule type" value="Genomic_DNA"/>
</dbReference>
<dbReference type="PANTHER" id="PTHR14856">
    <property type="entry name" value="PQ-LOOP REPEAT-CONTAINING PROTEIN 1-LIKE PROTEIN"/>
    <property type="match status" value="1"/>
</dbReference>
<dbReference type="InterPro" id="IPR006603">
    <property type="entry name" value="PQ-loop_rpt"/>
</dbReference>
<dbReference type="GO" id="GO:0005802">
    <property type="term" value="C:trans-Golgi network"/>
    <property type="evidence" value="ECO:0007669"/>
    <property type="project" value="TreeGrafter"/>
</dbReference>
<protein>
    <submittedName>
        <fullName evidence="6">Uncharacterized protein</fullName>
    </submittedName>
</protein>
<dbReference type="GO" id="GO:0016020">
    <property type="term" value="C:membrane"/>
    <property type="evidence" value="ECO:0007669"/>
    <property type="project" value="UniProtKB-SubCell"/>
</dbReference>
<keyword evidence="4 5" id="KW-0472">Membrane</keyword>
<dbReference type="AlphaFoldDB" id="A0A6L2PDV1"/>
<evidence type="ECO:0000256" key="4">
    <source>
        <dbReference type="ARBA" id="ARBA00023136"/>
    </source>
</evidence>
<dbReference type="InParanoid" id="A0A6L2PDV1"/>
<feature type="transmembrane region" description="Helical" evidence="5">
    <location>
        <begin position="75"/>
        <end position="92"/>
    </location>
</feature>
<proteinExistence type="predicted"/>
<evidence type="ECO:0000313" key="7">
    <source>
        <dbReference type="Proteomes" id="UP000502823"/>
    </source>
</evidence>
<dbReference type="OrthoDB" id="292213at2759"/>
<sequence length="108" mass="12609">MMCRVFLFERLNVEGSVVCAQPIICKTIAVLAVLFDFDSRYFWAWTDFVSYVDFMLLFTIICSILMYLFIDFMPFVELVGFFAVFTEALLGVPQVLRNYHNKSTDGMR</sequence>
<gene>
    <name evidence="6" type="ORF">Cfor_10765</name>
</gene>
<dbReference type="GO" id="GO:0042147">
    <property type="term" value="P:retrograde transport, endosome to Golgi"/>
    <property type="evidence" value="ECO:0007669"/>
    <property type="project" value="TreeGrafter"/>
</dbReference>
<evidence type="ECO:0000256" key="5">
    <source>
        <dbReference type="SAM" id="Phobius"/>
    </source>
</evidence>
<dbReference type="InterPro" id="IPR052241">
    <property type="entry name" value="SLC66/Scramblase_ANY1"/>
</dbReference>
<dbReference type="PANTHER" id="PTHR14856:SF9">
    <property type="entry name" value="PQ-LOOP REPEAT-CONTAINING PROTEIN 1"/>
    <property type="match status" value="1"/>
</dbReference>
<dbReference type="GO" id="GO:0045332">
    <property type="term" value="P:phospholipid translocation"/>
    <property type="evidence" value="ECO:0007669"/>
    <property type="project" value="TreeGrafter"/>
</dbReference>
<dbReference type="GO" id="GO:0005829">
    <property type="term" value="C:cytosol"/>
    <property type="evidence" value="ECO:0007669"/>
    <property type="project" value="GOC"/>
</dbReference>
<name>A0A6L2PDV1_COPFO</name>
<evidence type="ECO:0000256" key="3">
    <source>
        <dbReference type="ARBA" id="ARBA00022989"/>
    </source>
</evidence>
<dbReference type="Proteomes" id="UP000502823">
    <property type="component" value="Unassembled WGS sequence"/>
</dbReference>
<dbReference type="Pfam" id="PF04193">
    <property type="entry name" value="PQ-loop"/>
    <property type="match status" value="1"/>
</dbReference>